<gene>
    <name evidence="8" type="ORF">HannXRQ_Chr02g0052841</name>
    <name evidence="7" type="ORF">HanXRQr2_Chr02g0078351</name>
</gene>
<evidence type="ECO:0000259" key="6">
    <source>
        <dbReference type="PROSITE" id="PS51775"/>
    </source>
</evidence>
<evidence type="ECO:0000313" key="7">
    <source>
        <dbReference type="EMBL" id="KAF5819505.1"/>
    </source>
</evidence>
<protein>
    <submittedName>
        <fullName evidence="7">GTD-binding domain-containing protein</fullName>
    </submittedName>
    <submittedName>
        <fullName evidence="8">Putative zein-binding domain-containing protein</fullName>
    </submittedName>
</protein>
<dbReference type="Gramene" id="mRNA:HanXRQr2_Chr02g0078351">
    <property type="protein sequence ID" value="mRNA:HanXRQr2_Chr02g0078351"/>
    <property type="gene ID" value="HanXRQr2_Chr02g0078351"/>
</dbReference>
<feature type="coiled-coil region" evidence="5">
    <location>
        <begin position="371"/>
        <end position="398"/>
    </location>
</feature>
<dbReference type="OrthoDB" id="1060521at2759"/>
<dbReference type="OMA" id="KECECEC"/>
<keyword evidence="5" id="KW-0175">Coiled coil</keyword>
<dbReference type="Proteomes" id="UP000215914">
    <property type="component" value="Chromosome 2"/>
</dbReference>
<keyword evidence="4" id="KW-0472">Membrane</keyword>
<comment type="subcellular location">
    <subcellularLocation>
        <location evidence="1">Membrane</location>
    </subcellularLocation>
</comment>
<dbReference type="EMBL" id="CM007891">
    <property type="protein sequence ID" value="OTG35072.1"/>
    <property type="molecule type" value="Genomic_DNA"/>
</dbReference>
<evidence type="ECO:0000313" key="9">
    <source>
        <dbReference type="Proteomes" id="UP000215914"/>
    </source>
</evidence>
<sequence>MESESIPPSGKECECECNYCYPINNRSCTNTWFRSVKRKLDELETETRSFLIPGLSVPEVARVEIENECDVLREMVTNQQQSIHDLAVELEKERNASSSAANEAMSMILRLQREKAGIEMEARQFKRFAEQKSNHDQQEIAALEELLYKREQTIQSLTCEVQAYKYRMMSYGLTESEAEGVKGVITHSHNSIASNSDTQSIMFDEYPPLKCHTNEQQAYPESEHETEIIDIEKYAFSETQTPCSIKDIEHRIIQLERSSPRHQPVLEKVVVGNSPRIQKPSTRYSMDSVGSGSFFAMIKEEDPNFKKVENESEYGSEINDRIYTVDAVHYGAPAATQAYHNEPKENMNACDDYMSNGKDSVCHGEIQDPEVMKLYARLQALEADRESMRQAIINMRTDKAQLVLLKEIAQNLCKDMSPTSRMPAKKQSYFWAVGQSVVSFVLWRKNASQTKYMTASNRGLMVVLDKNSEMGQWRCVSKTQLGAMEVCLKNTAFAKVMVKL</sequence>
<dbReference type="PANTHER" id="PTHR31422:SF0">
    <property type="entry name" value="MYOSIN-BINDING PROTEIN 7"/>
    <property type="match status" value="1"/>
</dbReference>
<dbReference type="GO" id="GO:0016020">
    <property type="term" value="C:membrane"/>
    <property type="evidence" value="ECO:0007669"/>
    <property type="project" value="UniProtKB-SubCell"/>
</dbReference>
<dbReference type="InParanoid" id="A0A251VJD5"/>
<reference evidence="7" key="3">
    <citation type="submission" date="2020-06" db="EMBL/GenBank/DDBJ databases">
        <title>Helianthus annuus Genome sequencing and assembly Release 2.</title>
        <authorList>
            <person name="Gouzy J."/>
            <person name="Langlade N."/>
            <person name="Munos S."/>
        </authorList>
    </citation>
    <scope>NUCLEOTIDE SEQUENCE</scope>
    <source>
        <tissue evidence="7">Leaves</tissue>
    </source>
</reference>
<evidence type="ECO:0000256" key="5">
    <source>
        <dbReference type="SAM" id="Coils"/>
    </source>
</evidence>
<dbReference type="STRING" id="4232.A0A251VJD5"/>
<evidence type="ECO:0000256" key="4">
    <source>
        <dbReference type="ARBA" id="ARBA00023136"/>
    </source>
</evidence>
<reference evidence="8" key="2">
    <citation type="submission" date="2017-02" db="EMBL/GenBank/DDBJ databases">
        <title>Sunflower complete genome.</title>
        <authorList>
            <person name="Langlade N."/>
            <person name="Munos S."/>
        </authorList>
    </citation>
    <scope>NUCLEOTIDE SEQUENCE [LARGE SCALE GENOMIC DNA]</scope>
    <source>
        <tissue evidence="8">Leaves</tissue>
    </source>
</reference>
<keyword evidence="9" id="KW-1185">Reference proteome</keyword>
<dbReference type="PANTHER" id="PTHR31422">
    <property type="entry name" value="BNAANNG28530D PROTEIN"/>
    <property type="match status" value="1"/>
</dbReference>
<dbReference type="GO" id="GO:0080115">
    <property type="term" value="F:myosin XI tail binding"/>
    <property type="evidence" value="ECO:0007669"/>
    <property type="project" value="UniProtKB-ARBA"/>
</dbReference>
<dbReference type="FunCoup" id="A0A251VJD5">
    <property type="interactions" value="2999"/>
</dbReference>
<keyword evidence="3" id="KW-1133">Transmembrane helix</keyword>
<proteinExistence type="predicted"/>
<dbReference type="PROSITE" id="PS51775">
    <property type="entry name" value="GTD_BINDING"/>
    <property type="match status" value="1"/>
</dbReference>
<evidence type="ECO:0000256" key="2">
    <source>
        <dbReference type="ARBA" id="ARBA00022692"/>
    </source>
</evidence>
<evidence type="ECO:0000256" key="1">
    <source>
        <dbReference type="ARBA" id="ARBA00004370"/>
    </source>
</evidence>
<feature type="domain" description="GTD-binding" evidence="6">
    <location>
        <begin position="67"/>
        <end position="165"/>
    </location>
</feature>
<evidence type="ECO:0000313" key="8">
    <source>
        <dbReference type="EMBL" id="OTG35072.1"/>
    </source>
</evidence>
<organism evidence="8 9">
    <name type="scientific">Helianthus annuus</name>
    <name type="common">Common sunflower</name>
    <dbReference type="NCBI Taxonomy" id="4232"/>
    <lineage>
        <taxon>Eukaryota</taxon>
        <taxon>Viridiplantae</taxon>
        <taxon>Streptophyta</taxon>
        <taxon>Embryophyta</taxon>
        <taxon>Tracheophyta</taxon>
        <taxon>Spermatophyta</taxon>
        <taxon>Magnoliopsida</taxon>
        <taxon>eudicotyledons</taxon>
        <taxon>Gunneridae</taxon>
        <taxon>Pentapetalae</taxon>
        <taxon>asterids</taxon>
        <taxon>campanulids</taxon>
        <taxon>Asterales</taxon>
        <taxon>Asteraceae</taxon>
        <taxon>Asteroideae</taxon>
        <taxon>Heliantheae alliance</taxon>
        <taxon>Heliantheae</taxon>
        <taxon>Helianthus</taxon>
    </lineage>
</organism>
<dbReference type="EMBL" id="MNCJ02000317">
    <property type="protein sequence ID" value="KAF5819505.1"/>
    <property type="molecule type" value="Genomic_DNA"/>
</dbReference>
<keyword evidence="2" id="KW-0812">Transmembrane</keyword>
<dbReference type="Pfam" id="PF04576">
    <property type="entry name" value="Zein-binding"/>
    <property type="match status" value="1"/>
</dbReference>
<dbReference type="InterPro" id="IPR007656">
    <property type="entry name" value="GTD-bd"/>
</dbReference>
<evidence type="ECO:0000256" key="3">
    <source>
        <dbReference type="ARBA" id="ARBA00022989"/>
    </source>
</evidence>
<reference evidence="7 9" key="1">
    <citation type="journal article" date="2017" name="Nature">
        <title>The sunflower genome provides insights into oil metabolism, flowering and Asterid evolution.</title>
        <authorList>
            <person name="Badouin H."/>
            <person name="Gouzy J."/>
            <person name="Grassa C.J."/>
            <person name="Murat F."/>
            <person name="Staton S.E."/>
            <person name="Cottret L."/>
            <person name="Lelandais-Briere C."/>
            <person name="Owens G.L."/>
            <person name="Carrere S."/>
            <person name="Mayjonade B."/>
            <person name="Legrand L."/>
            <person name="Gill N."/>
            <person name="Kane N.C."/>
            <person name="Bowers J.E."/>
            <person name="Hubner S."/>
            <person name="Bellec A."/>
            <person name="Berard A."/>
            <person name="Berges H."/>
            <person name="Blanchet N."/>
            <person name="Boniface M.C."/>
            <person name="Brunel D."/>
            <person name="Catrice O."/>
            <person name="Chaidir N."/>
            <person name="Claudel C."/>
            <person name="Donnadieu C."/>
            <person name="Faraut T."/>
            <person name="Fievet G."/>
            <person name="Helmstetter N."/>
            <person name="King M."/>
            <person name="Knapp S.J."/>
            <person name="Lai Z."/>
            <person name="Le Paslier M.C."/>
            <person name="Lippi Y."/>
            <person name="Lorenzon L."/>
            <person name="Mandel J.R."/>
            <person name="Marage G."/>
            <person name="Marchand G."/>
            <person name="Marquand E."/>
            <person name="Bret-Mestries E."/>
            <person name="Morien E."/>
            <person name="Nambeesan S."/>
            <person name="Nguyen T."/>
            <person name="Pegot-Espagnet P."/>
            <person name="Pouilly N."/>
            <person name="Raftis F."/>
            <person name="Sallet E."/>
            <person name="Schiex T."/>
            <person name="Thomas J."/>
            <person name="Vandecasteele C."/>
            <person name="Vares D."/>
            <person name="Vear F."/>
            <person name="Vautrin S."/>
            <person name="Crespi M."/>
            <person name="Mangin B."/>
            <person name="Burke J.M."/>
            <person name="Salse J."/>
            <person name="Munos S."/>
            <person name="Vincourt P."/>
            <person name="Rieseberg L.H."/>
            <person name="Langlade N.B."/>
        </authorList>
    </citation>
    <scope>NUCLEOTIDE SEQUENCE [LARGE SCALE GENOMIC DNA]</scope>
    <source>
        <strain evidence="9">cv. SF193</strain>
        <tissue evidence="7">Leaves</tissue>
    </source>
</reference>
<accession>A0A251VJD5</accession>
<name>A0A251VJD5_HELAN</name>
<dbReference type="AlphaFoldDB" id="A0A251VJD5"/>